<evidence type="ECO:0000256" key="1">
    <source>
        <dbReference type="ARBA" id="ARBA00007362"/>
    </source>
</evidence>
<name>A0A917BMV2_9MICO</name>
<protein>
    <recommendedName>
        <fullName evidence="3">EamA domain-containing protein</fullName>
    </recommendedName>
</protein>
<reference evidence="4" key="2">
    <citation type="submission" date="2020-09" db="EMBL/GenBank/DDBJ databases">
        <authorList>
            <person name="Sun Q."/>
            <person name="Zhou Y."/>
        </authorList>
    </citation>
    <scope>NUCLEOTIDE SEQUENCE</scope>
    <source>
        <strain evidence="4">CGMCC 1.12160</strain>
    </source>
</reference>
<reference evidence="4" key="1">
    <citation type="journal article" date="2014" name="Int. J. Syst. Evol. Microbiol.">
        <title>Complete genome sequence of Corynebacterium casei LMG S-19264T (=DSM 44701T), isolated from a smear-ripened cheese.</title>
        <authorList>
            <consortium name="US DOE Joint Genome Institute (JGI-PGF)"/>
            <person name="Walter F."/>
            <person name="Albersmeier A."/>
            <person name="Kalinowski J."/>
            <person name="Ruckert C."/>
        </authorList>
    </citation>
    <scope>NUCLEOTIDE SEQUENCE</scope>
    <source>
        <strain evidence="4">CGMCC 1.12160</strain>
    </source>
</reference>
<keyword evidence="2" id="KW-1133">Transmembrane helix</keyword>
<dbReference type="InterPro" id="IPR037185">
    <property type="entry name" value="EmrE-like"/>
</dbReference>
<evidence type="ECO:0000313" key="4">
    <source>
        <dbReference type="EMBL" id="GGF51149.1"/>
    </source>
</evidence>
<feature type="transmembrane region" description="Helical" evidence="2">
    <location>
        <begin position="33"/>
        <end position="53"/>
    </location>
</feature>
<dbReference type="Proteomes" id="UP000605670">
    <property type="component" value="Unassembled WGS sequence"/>
</dbReference>
<gene>
    <name evidence="4" type="ORF">GCM10011366_18730</name>
</gene>
<feature type="domain" description="EamA" evidence="3">
    <location>
        <begin position="4"/>
        <end position="137"/>
    </location>
</feature>
<evidence type="ECO:0000256" key="2">
    <source>
        <dbReference type="SAM" id="Phobius"/>
    </source>
</evidence>
<keyword evidence="2" id="KW-0812">Transmembrane</keyword>
<dbReference type="RefSeq" id="WP_229735116.1">
    <property type="nucleotide sequence ID" value="NZ_BAABKH010000001.1"/>
</dbReference>
<keyword evidence="2" id="KW-0472">Membrane</keyword>
<dbReference type="AlphaFoldDB" id="A0A917BMV2"/>
<dbReference type="EMBL" id="BMEM01000002">
    <property type="protein sequence ID" value="GGF51149.1"/>
    <property type="molecule type" value="Genomic_DNA"/>
</dbReference>
<comment type="caution">
    <text evidence="4">The sequence shown here is derived from an EMBL/GenBank/DDBJ whole genome shotgun (WGS) entry which is preliminary data.</text>
</comment>
<feature type="transmembrane region" description="Helical" evidence="2">
    <location>
        <begin position="65"/>
        <end position="84"/>
    </location>
</feature>
<keyword evidence="5" id="KW-1185">Reference proteome</keyword>
<evidence type="ECO:0000313" key="5">
    <source>
        <dbReference type="Proteomes" id="UP000605670"/>
    </source>
</evidence>
<dbReference type="InterPro" id="IPR000620">
    <property type="entry name" value="EamA_dom"/>
</dbReference>
<comment type="similarity">
    <text evidence="1">Belongs to the EamA transporter family.</text>
</comment>
<organism evidence="4 5">
    <name type="scientific">Ornithinimicrobium tianjinense</name>
    <dbReference type="NCBI Taxonomy" id="1195761"/>
    <lineage>
        <taxon>Bacteria</taxon>
        <taxon>Bacillati</taxon>
        <taxon>Actinomycetota</taxon>
        <taxon>Actinomycetes</taxon>
        <taxon>Micrococcales</taxon>
        <taxon>Ornithinimicrobiaceae</taxon>
        <taxon>Ornithinimicrobium</taxon>
    </lineage>
</organism>
<accession>A0A917BMV2</accession>
<dbReference type="GO" id="GO:0016020">
    <property type="term" value="C:membrane"/>
    <property type="evidence" value="ECO:0007669"/>
    <property type="project" value="InterPro"/>
</dbReference>
<feature type="transmembrane region" description="Helical" evidence="2">
    <location>
        <begin position="118"/>
        <end position="139"/>
    </location>
</feature>
<dbReference type="Pfam" id="PF00892">
    <property type="entry name" value="EamA"/>
    <property type="match status" value="1"/>
</dbReference>
<evidence type="ECO:0000259" key="3">
    <source>
        <dbReference type="Pfam" id="PF00892"/>
    </source>
</evidence>
<sequence>MDPLGVAGALGAGLSYAGYTVTARTLLLRGAHGVTVMAGMFGVGAMVLLPAVAGADLGWVLSARGALMVAWLGLVATGLSYVLFQHGLAGLPSSTVATLSLAEPVTATLLGVLVLGEVLGSLSALGITVVVLSLAAMALPGRRPRAGTRVAP</sequence>
<dbReference type="SUPFAM" id="SSF103481">
    <property type="entry name" value="Multidrug resistance efflux transporter EmrE"/>
    <property type="match status" value="1"/>
</dbReference>
<dbReference type="Gene3D" id="1.10.3730.20">
    <property type="match status" value="1"/>
</dbReference>
<proteinExistence type="inferred from homology"/>